<dbReference type="GO" id="GO:0004659">
    <property type="term" value="F:prenyltransferase activity"/>
    <property type="evidence" value="ECO:0007669"/>
    <property type="project" value="InterPro"/>
</dbReference>
<evidence type="ECO:0000256" key="2">
    <source>
        <dbReference type="ARBA" id="ARBA00006706"/>
    </source>
</evidence>
<evidence type="ECO:0000256" key="4">
    <source>
        <dbReference type="ARBA" id="ARBA00022723"/>
    </source>
</evidence>
<dbReference type="RefSeq" id="WP_119530120.1">
    <property type="nucleotide sequence ID" value="NZ_JBHSSP010000007.1"/>
</dbReference>
<keyword evidence="5" id="KW-0460">Magnesium</keyword>
<evidence type="ECO:0000256" key="6">
    <source>
        <dbReference type="ARBA" id="ARBA00023229"/>
    </source>
</evidence>
<gene>
    <name evidence="8" type="ORF">CKF58_00960</name>
</gene>
<accession>A0A3A1YUR2</accession>
<evidence type="ECO:0000256" key="7">
    <source>
        <dbReference type="RuleBase" id="RU004466"/>
    </source>
</evidence>
<keyword evidence="4" id="KW-0479">Metal-binding</keyword>
<dbReference type="SUPFAM" id="SSF48576">
    <property type="entry name" value="Terpenoid synthases"/>
    <property type="match status" value="1"/>
</dbReference>
<dbReference type="InterPro" id="IPR033749">
    <property type="entry name" value="Polyprenyl_synt_CS"/>
</dbReference>
<protein>
    <submittedName>
        <fullName evidence="8">Uncharacterized protein</fullName>
    </submittedName>
</protein>
<evidence type="ECO:0000256" key="3">
    <source>
        <dbReference type="ARBA" id="ARBA00022679"/>
    </source>
</evidence>
<dbReference type="GO" id="GO:0046872">
    <property type="term" value="F:metal ion binding"/>
    <property type="evidence" value="ECO:0007669"/>
    <property type="project" value="UniProtKB-KW"/>
</dbReference>
<dbReference type="Pfam" id="PF00348">
    <property type="entry name" value="polyprenyl_synt"/>
    <property type="match status" value="1"/>
</dbReference>
<keyword evidence="6" id="KW-0414">Isoprene biosynthesis</keyword>
<proteinExistence type="inferred from homology"/>
<dbReference type="InterPro" id="IPR053378">
    <property type="entry name" value="Prenyl_diphosphate_synthase"/>
</dbReference>
<dbReference type="GO" id="GO:0005737">
    <property type="term" value="C:cytoplasm"/>
    <property type="evidence" value="ECO:0007669"/>
    <property type="project" value="UniProtKB-ARBA"/>
</dbReference>
<reference evidence="8 9" key="1">
    <citation type="submission" date="2017-08" db="EMBL/GenBank/DDBJ databases">
        <title>Reclassification of Bisgaard taxon 37 and 44.</title>
        <authorList>
            <person name="Christensen H."/>
        </authorList>
    </citation>
    <scope>NUCLEOTIDE SEQUENCE [LARGE SCALE GENOMIC DNA]</scope>
    <source>
        <strain evidence="8 9">111</strain>
    </source>
</reference>
<dbReference type="GO" id="GO:0016114">
    <property type="term" value="P:terpenoid biosynthetic process"/>
    <property type="evidence" value="ECO:0007669"/>
    <property type="project" value="UniProtKB-ARBA"/>
</dbReference>
<dbReference type="EMBL" id="NRJG01000017">
    <property type="protein sequence ID" value="RIY40184.1"/>
    <property type="molecule type" value="Genomic_DNA"/>
</dbReference>
<dbReference type="PROSITE" id="PS00723">
    <property type="entry name" value="POLYPRENYL_SYNTHASE_1"/>
    <property type="match status" value="1"/>
</dbReference>
<name>A0A3A1YUR2_9GAMM</name>
<dbReference type="GO" id="GO:0008654">
    <property type="term" value="P:phospholipid biosynthetic process"/>
    <property type="evidence" value="ECO:0007669"/>
    <property type="project" value="UniProtKB-ARBA"/>
</dbReference>
<dbReference type="CDD" id="cd00685">
    <property type="entry name" value="Trans_IPPS_HT"/>
    <property type="match status" value="1"/>
</dbReference>
<dbReference type="SFLD" id="SFLDG01017">
    <property type="entry name" value="Polyprenyl_Transferase_Like"/>
    <property type="match status" value="1"/>
</dbReference>
<comment type="cofactor">
    <cofactor evidence="1">
        <name>Mg(2+)</name>
        <dbReference type="ChEBI" id="CHEBI:18420"/>
    </cofactor>
</comment>
<evidence type="ECO:0000256" key="5">
    <source>
        <dbReference type="ARBA" id="ARBA00022842"/>
    </source>
</evidence>
<comment type="similarity">
    <text evidence="2 7">Belongs to the FPP/GGPP synthase family.</text>
</comment>
<sequence>MSLTDAKVVKDQDQTRLSLNTLSLNELASYVVQEHDLNNKLNSALPLNEFLSIISQAVRSLIDLVLGTDSDPYKQLFGTDRQINSLLALSPETQKIMAGFGANTLRQAMYYSLHSDGKMLRPTLVFIGGLLFNAKIEDLLIAALAIECVHTYSLIHDDLPAMDNDDYRRGKLTNHKVFGEDMAILAGDSLQTLAYSLLSNNQNLTHQAIVKQIQVLSYGAGHYGMCLGQALDILGEDLTIGQMTERGITPEQSARRLNEIHYRKTAFLIRSSILMGVYAGWEQAKHFPQIEDLLSSWSYNLGLTFQVKDDLLDIEGDQAELGKTVGSDLTNHKLTYVSLFGLEQARTKMQNLFKQTLNCIGNVEEHLKTCSADTSLINYHAIEWLQEITSFVVVRRK</sequence>
<comment type="caution">
    <text evidence="8">The sequence shown here is derived from an EMBL/GenBank/DDBJ whole genome shotgun (WGS) entry which is preliminary data.</text>
</comment>
<dbReference type="InterPro" id="IPR008949">
    <property type="entry name" value="Isoprenoid_synthase_dom_sf"/>
</dbReference>
<keyword evidence="9" id="KW-1185">Reference proteome</keyword>
<organism evidence="8 9">
    <name type="scientific">Psittacicella hinzii</name>
    <dbReference type="NCBI Taxonomy" id="2028575"/>
    <lineage>
        <taxon>Bacteria</taxon>
        <taxon>Pseudomonadati</taxon>
        <taxon>Pseudomonadota</taxon>
        <taxon>Gammaproteobacteria</taxon>
        <taxon>Pasteurellales</taxon>
        <taxon>Psittacicellaceae</taxon>
        <taxon>Psittacicella</taxon>
    </lineage>
</organism>
<dbReference type="PANTHER" id="PTHR43281">
    <property type="entry name" value="FARNESYL DIPHOSPHATE SYNTHASE"/>
    <property type="match status" value="1"/>
</dbReference>
<evidence type="ECO:0000313" key="9">
    <source>
        <dbReference type="Proteomes" id="UP000265916"/>
    </source>
</evidence>
<dbReference type="Proteomes" id="UP000265916">
    <property type="component" value="Unassembled WGS sequence"/>
</dbReference>
<dbReference type="InterPro" id="IPR000092">
    <property type="entry name" value="Polyprenyl_synt"/>
</dbReference>
<dbReference type="NCBIfam" id="NF045485">
    <property type="entry name" value="FPPsyn"/>
    <property type="match status" value="1"/>
</dbReference>
<dbReference type="FunFam" id="1.10.600.10:FF:000001">
    <property type="entry name" value="Geranylgeranyl diphosphate synthase"/>
    <property type="match status" value="1"/>
</dbReference>
<dbReference type="SFLD" id="SFLDS00005">
    <property type="entry name" value="Isoprenoid_Synthase_Type_I"/>
    <property type="match status" value="1"/>
</dbReference>
<evidence type="ECO:0000313" key="8">
    <source>
        <dbReference type="EMBL" id="RIY40184.1"/>
    </source>
</evidence>
<dbReference type="Gene3D" id="1.10.600.10">
    <property type="entry name" value="Farnesyl Diphosphate Synthase"/>
    <property type="match status" value="1"/>
</dbReference>
<dbReference type="PANTHER" id="PTHR43281:SF1">
    <property type="entry name" value="FARNESYL DIPHOSPHATE SYNTHASE"/>
    <property type="match status" value="1"/>
</dbReference>
<dbReference type="AlphaFoldDB" id="A0A3A1YUR2"/>
<keyword evidence="3 7" id="KW-0808">Transferase</keyword>
<dbReference type="PROSITE" id="PS00444">
    <property type="entry name" value="POLYPRENYL_SYNTHASE_2"/>
    <property type="match status" value="1"/>
</dbReference>
<dbReference type="OrthoDB" id="9805316at2"/>
<evidence type="ECO:0000256" key="1">
    <source>
        <dbReference type="ARBA" id="ARBA00001946"/>
    </source>
</evidence>